<dbReference type="ExpressionAtlas" id="F6H853">
    <property type="expression patterns" value="baseline"/>
</dbReference>
<sequence length="476" mass="54923">MLPHSYTTDPQSKSQSLASTILAASSPPQISAACAAVDSFLHHHNPDQSRHFFSIAFPTLICKLFGFDDSSPQNPNSPNGWIDAVFASNDRDFASRVFNLLSPDSVLMQSISAVDRQSLVKYVFPVERLPEWVRFVLQSNRDCRILPDLCPLFKGRVKEDSVKGTSFQIQLNVFEYYMFWFSYYPVCKGNSENSREIAVRKSRRFRLENWTSSIPGFVSAKRGSEQKTECNLYMRLLYAYLRAFLIYWDLRACISLFSLFNLKAWDIFGRPYLMPSVLGVVLFYCMFLFYIRHVAHAYDHFFNKEFMDESEICSCTSFLWSKNVAQLNKINLAHKVNAINLVRDFIYANLHRGLYLKVQNGYIEIIKNKRKGSLSHSLLSLRWEPACLRSVHTASEENAIIGACAMFHRKDGYLMRMVLGFRRLCSQNVCEIYCSICSNLMLHQISFQSNFFALTYYLSTFSLTGYKCADIIKRAD</sequence>
<dbReference type="AlphaFoldDB" id="F6H853"/>
<gene>
    <name evidence="2" type="ORF">VIT_00s0341g00060</name>
</gene>
<dbReference type="EMBL" id="FN595269">
    <property type="protein sequence ID" value="CCB48396.1"/>
    <property type="molecule type" value="Genomic_DNA"/>
</dbReference>
<dbReference type="PaxDb" id="29760-VIT_00s0341g00060.t01"/>
<dbReference type="InterPro" id="IPR024129">
    <property type="entry name" value="Sphingomy_SMPD4"/>
</dbReference>
<keyword evidence="3" id="KW-1185">Reference proteome</keyword>
<protein>
    <submittedName>
        <fullName evidence="2">Uncharacterized protein</fullName>
    </submittedName>
</protein>
<proteinExistence type="predicted"/>
<dbReference type="HOGENOM" id="CLU_574161_0_0_1"/>
<evidence type="ECO:0000313" key="2">
    <source>
        <dbReference type="EMBL" id="CCB48396.1"/>
    </source>
</evidence>
<feature type="transmembrane region" description="Helical" evidence="1">
    <location>
        <begin position="272"/>
        <end position="291"/>
    </location>
</feature>
<feature type="transmembrane region" description="Helical" evidence="1">
    <location>
        <begin position="237"/>
        <end position="260"/>
    </location>
</feature>
<keyword evidence="1" id="KW-0472">Membrane</keyword>
<evidence type="ECO:0000313" key="3">
    <source>
        <dbReference type="Proteomes" id="UP000009183"/>
    </source>
</evidence>
<keyword evidence="1" id="KW-1133">Transmembrane helix</keyword>
<accession>F6H853</accession>
<keyword evidence="1" id="KW-0812">Transmembrane</keyword>
<dbReference type="PANTHER" id="PTHR31801:SF1">
    <property type="entry name" value="SPHINGOMYELIN PHOSPHODIESTERASE"/>
    <property type="match status" value="1"/>
</dbReference>
<dbReference type="eggNOG" id="ENOG502QSXW">
    <property type="taxonomic scope" value="Eukaryota"/>
</dbReference>
<dbReference type="GO" id="GO:0050290">
    <property type="term" value="F:sphingomyelin phosphodiesterase D activity"/>
    <property type="evidence" value="ECO:0007669"/>
    <property type="project" value="InterPro"/>
</dbReference>
<dbReference type="PANTHER" id="PTHR31801">
    <property type="entry name" value="ALTERED INHERITANCE OF MITOCHONDRIA PROTEIN 24, MITOCHONDRIAL"/>
    <property type="match status" value="1"/>
</dbReference>
<evidence type="ECO:0000256" key="1">
    <source>
        <dbReference type="SAM" id="Phobius"/>
    </source>
</evidence>
<dbReference type="InParanoid" id="F6H853"/>
<dbReference type="STRING" id="29760.F6H853"/>
<dbReference type="Proteomes" id="UP000009183">
    <property type="component" value="Unassembled WGS sequence, unordered"/>
</dbReference>
<dbReference type="Pfam" id="PF14724">
    <property type="entry name" value="mit_SMPDase"/>
    <property type="match status" value="1"/>
</dbReference>
<reference evidence="3" key="1">
    <citation type="journal article" date="2007" name="Nature">
        <title>The grapevine genome sequence suggests ancestral hexaploidization in major angiosperm phyla.</title>
        <authorList>
            <consortium name="The French-Italian Public Consortium for Grapevine Genome Characterization."/>
            <person name="Jaillon O."/>
            <person name="Aury J.-M."/>
            <person name="Noel B."/>
            <person name="Policriti A."/>
            <person name="Clepet C."/>
            <person name="Casagrande A."/>
            <person name="Choisne N."/>
            <person name="Aubourg S."/>
            <person name="Vitulo N."/>
            <person name="Jubin C."/>
            <person name="Vezzi A."/>
            <person name="Legeai F."/>
            <person name="Hugueney P."/>
            <person name="Dasilva C."/>
            <person name="Horner D."/>
            <person name="Mica E."/>
            <person name="Jublot D."/>
            <person name="Poulain J."/>
            <person name="Bruyere C."/>
            <person name="Billault A."/>
            <person name="Segurens B."/>
            <person name="Gouyvenoux M."/>
            <person name="Ugarte E."/>
            <person name="Cattonaro F."/>
            <person name="Anthouard V."/>
            <person name="Vico V."/>
            <person name="Del Fabbro C."/>
            <person name="Alaux M."/>
            <person name="Di Gaspero G."/>
            <person name="Dumas V."/>
            <person name="Felice N."/>
            <person name="Paillard S."/>
            <person name="Juman I."/>
            <person name="Moroldo M."/>
            <person name="Scalabrin S."/>
            <person name="Canaguier A."/>
            <person name="Le Clainche I."/>
            <person name="Malacrida G."/>
            <person name="Durand E."/>
            <person name="Pesole G."/>
            <person name="Laucou V."/>
            <person name="Chatelet P."/>
            <person name="Merdinoglu D."/>
            <person name="Delledonne M."/>
            <person name="Pezzotti M."/>
            <person name="Lecharny A."/>
            <person name="Scarpelli C."/>
            <person name="Artiguenave F."/>
            <person name="Pe M.E."/>
            <person name="Valle G."/>
            <person name="Morgante M."/>
            <person name="Caboche M."/>
            <person name="Adam-Blondon A.-F."/>
            <person name="Weissenbach J."/>
            <person name="Quetier F."/>
            <person name="Wincker P."/>
        </authorList>
    </citation>
    <scope>NUCLEOTIDE SEQUENCE [LARGE SCALE GENOMIC DNA]</scope>
    <source>
        <strain evidence="3">cv. Pinot noir / PN40024</strain>
    </source>
</reference>
<name>F6H853_VITVI</name>
<organism evidence="2 3">
    <name type="scientific">Vitis vinifera</name>
    <name type="common">Grape</name>
    <dbReference type="NCBI Taxonomy" id="29760"/>
    <lineage>
        <taxon>Eukaryota</taxon>
        <taxon>Viridiplantae</taxon>
        <taxon>Streptophyta</taxon>
        <taxon>Embryophyta</taxon>
        <taxon>Tracheophyta</taxon>
        <taxon>Spermatophyta</taxon>
        <taxon>Magnoliopsida</taxon>
        <taxon>eudicotyledons</taxon>
        <taxon>Gunneridae</taxon>
        <taxon>Pentapetalae</taxon>
        <taxon>rosids</taxon>
        <taxon>Vitales</taxon>
        <taxon>Vitaceae</taxon>
        <taxon>Viteae</taxon>
        <taxon>Vitis</taxon>
    </lineage>
</organism>